<protein>
    <submittedName>
        <fullName evidence="2">Sugar ABC transporter substrate-binding protein</fullName>
    </submittedName>
</protein>
<feature type="chain" id="PRO_5046547445" evidence="1">
    <location>
        <begin position="24"/>
        <end position="449"/>
    </location>
</feature>
<dbReference type="Gene3D" id="3.40.190.10">
    <property type="entry name" value="Periplasmic binding protein-like II"/>
    <property type="match status" value="1"/>
</dbReference>
<evidence type="ECO:0000313" key="3">
    <source>
        <dbReference type="Proteomes" id="UP001527099"/>
    </source>
</evidence>
<dbReference type="PANTHER" id="PTHR43649">
    <property type="entry name" value="ARABINOSE-BINDING PROTEIN-RELATED"/>
    <property type="match status" value="1"/>
</dbReference>
<dbReference type="CDD" id="cd13585">
    <property type="entry name" value="PBP2_TMBP_like"/>
    <property type="match status" value="1"/>
</dbReference>
<dbReference type="InterPro" id="IPR006059">
    <property type="entry name" value="SBP"/>
</dbReference>
<name>A0ABT4GQ65_9BACL</name>
<keyword evidence="1" id="KW-0732">Signal</keyword>
<dbReference type="PANTHER" id="PTHR43649:SF12">
    <property type="entry name" value="DIACETYLCHITOBIOSE BINDING PROTEIN DASA"/>
    <property type="match status" value="1"/>
</dbReference>
<gene>
    <name evidence="2" type="ORF">M5X19_36850</name>
</gene>
<keyword evidence="3" id="KW-1185">Reference proteome</keyword>
<organism evidence="2 3">
    <name type="scientific">Paenibacillus alginolyticus</name>
    <dbReference type="NCBI Taxonomy" id="59839"/>
    <lineage>
        <taxon>Bacteria</taxon>
        <taxon>Bacillati</taxon>
        <taxon>Bacillota</taxon>
        <taxon>Bacilli</taxon>
        <taxon>Bacillales</taxon>
        <taxon>Paenibacillaceae</taxon>
        <taxon>Paenibacillus</taxon>
    </lineage>
</organism>
<sequence length="449" mass="48391">MKKIQASVSLLSTVVLVSIFALSACSSTDNTPTSSALASANTKASPSAAIKEPTKAIGVTIMTWESPSMNDKIMASMKKFEAANPGITVKLIPAPLSDYGLKINQMIAANQGPDIFMTGNDMVIANGAEGRLYDWSAKAAGDKEFMDSFYNGVLDAWKQDGGKLYGLPGLLNTYGYFYNKKLFKDAGLTEPKAGWTYDEMFADALKLTSKKGGVQQYGLYATVDPFKLSLYSVSAGGAPFADGIVKPTKVEISPQFIEGLEKYKVAIANGSMIPPTFDQTNVMSNFKAGTVAMTQQGQWIADDLIRTAPNLDWGFVPGPVVSSQTEIYDAVGWSSPSNIKNPDAIWKVLKYMDSTMYAEVLPQNPVAPAAQKDAAKAYFDFLTSSNHADVANGVNHILQSKNVQPVRFLTTWAGKANPFIDAAWNNILTGKAPVSSLNDMVDKITKVIK</sequence>
<dbReference type="Proteomes" id="UP001527099">
    <property type="component" value="Unassembled WGS sequence"/>
</dbReference>
<dbReference type="EMBL" id="JAMDMX010000245">
    <property type="protein sequence ID" value="MCY9698368.1"/>
    <property type="molecule type" value="Genomic_DNA"/>
</dbReference>
<evidence type="ECO:0000256" key="1">
    <source>
        <dbReference type="SAM" id="SignalP"/>
    </source>
</evidence>
<dbReference type="PROSITE" id="PS51257">
    <property type="entry name" value="PROKAR_LIPOPROTEIN"/>
    <property type="match status" value="1"/>
</dbReference>
<dbReference type="SUPFAM" id="SSF53850">
    <property type="entry name" value="Periplasmic binding protein-like II"/>
    <property type="match status" value="1"/>
</dbReference>
<feature type="signal peptide" evidence="1">
    <location>
        <begin position="1"/>
        <end position="23"/>
    </location>
</feature>
<dbReference type="RefSeq" id="WP_268618792.1">
    <property type="nucleotide sequence ID" value="NZ_JAMDMX010000245.1"/>
</dbReference>
<proteinExistence type="predicted"/>
<accession>A0ABT4GQ65</accession>
<reference evidence="2 3" key="1">
    <citation type="submission" date="2022-05" db="EMBL/GenBank/DDBJ databases">
        <title>Genome Sequencing of Bee-Associated Microbes.</title>
        <authorList>
            <person name="Dunlap C."/>
        </authorList>
    </citation>
    <scope>NUCLEOTIDE SEQUENCE [LARGE SCALE GENOMIC DNA]</scope>
    <source>
        <strain evidence="2 3">NRRL B-14421</strain>
    </source>
</reference>
<comment type="caution">
    <text evidence="2">The sequence shown here is derived from an EMBL/GenBank/DDBJ whole genome shotgun (WGS) entry which is preliminary data.</text>
</comment>
<dbReference type="Pfam" id="PF01547">
    <property type="entry name" value="SBP_bac_1"/>
    <property type="match status" value="1"/>
</dbReference>
<evidence type="ECO:0000313" key="2">
    <source>
        <dbReference type="EMBL" id="MCY9698368.1"/>
    </source>
</evidence>
<dbReference type="InterPro" id="IPR050490">
    <property type="entry name" value="Bact_solute-bd_prot1"/>
</dbReference>